<sequence>MAMGLRVRRLKEAYKLISPGKRCKQLVKDSNLLPPLLNYSKKSCAHTNTRCGYRCHHDYRYSTISEAAPELLVQLDFPSIIKSTIDQPEGPSHCWLNGTPDKNSLKDGIFLVLVAGFVDSSSITEDDFVSMLEKVKFLQHRYPFLQIIGFQDTEIPLCSSDICTHLLGRTLREYITFPVLLANKDVLEISSEACYLMFKGSEGPSIYYGKEADMVILDKAIKDFRVQETKNPKIMHNLTSTWVKPTDDFKEPPLCFPLRNLLLYFPGGISVDESGNRLFLSDSNHHRVILLDGNGMILDSIGSSPGHEDGEFESAKLRRPTASFYHATEDCLYLVDSENHAIRRADMGRRVVETLYPRSKTNKSSSIWSWILGKLWPTNDLAAQSEELNPDALVFPWHMLKSPNGDLLILNRSCETLWIMDLASGMIREVVKGFSNISEICEPLILEKSMLLNQIPNDWLQQQVDAHCSSKRIPYVELISSVKTFQDQILICDTVGQMVLKLNRNSGSISSFQFSNLGILGFPYWSASPLERVCAADAALAANSIDHIESFYLLPGKVDIRLNVDIPEYVDLVEPLSESCIWRQTRGAAAEIAEADSTITSSQKVGVAQQWYDEIDHLAFSTPEVEATIEEGTMSRAEEIPEGKVEISCSVNLSPGTSEVIISAALYLRLKRDSDASSESRQRKAARIADLLNPGTRASRDVTLQFLLTSKRDLEEVIITRPIHVRLKFDCPNHPKADNSKDIILTDTSLNVNVALK</sequence>
<dbReference type="Gene3D" id="2.120.10.30">
    <property type="entry name" value="TolB, C-terminal domain"/>
    <property type="match status" value="1"/>
</dbReference>
<dbReference type="InterPro" id="IPR001258">
    <property type="entry name" value="NHL_repeat"/>
</dbReference>
<gene>
    <name evidence="2" type="ORF">RND71_034850</name>
</gene>
<protein>
    <recommendedName>
        <fullName evidence="4">NHL repeat-containing protein 2</fullName>
    </recommendedName>
</protein>
<dbReference type="Pfam" id="PF01436">
    <property type="entry name" value="NHL"/>
    <property type="match status" value="1"/>
</dbReference>
<name>A0AAE1R4J8_9SOLA</name>
<accession>A0AAE1R4J8</accession>
<comment type="caution">
    <text evidence="2">The sequence shown here is derived from an EMBL/GenBank/DDBJ whole genome shotgun (WGS) entry which is preliminary data.</text>
</comment>
<dbReference type="SUPFAM" id="SSF63825">
    <property type="entry name" value="YWTD domain"/>
    <property type="match status" value="1"/>
</dbReference>
<keyword evidence="3" id="KW-1185">Reference proteome</keyword>
<dbReference type="InterPro" id="IPR011042">
    <property type="entry name" value="6-blade_b-propeller_TolB-like"/>
</dbReference>
<evidence type="ECO:0008006" key="4">
    <source>
        <dbReference type="Google" id="ProtNLM"/>
    </source>
</evidence>
<dbReference type="Proteomes" id="UP001291623">
    <property type="component" value="Unassembled WGS sequence"/>
</dbReference>
<dbReference type="AlphaFoldDB" id="A0AAE1R4J8"/>
<keyword evidence="1" id="KW-0677">Repeat</keyword>
<evidence type="ECO:0000313" key="3">
    <source>
        <dbReference type="Proteomes" id="UP001291623"/>
    </source>
</evidence>
<evidence type="ECO:0000256" key="1">
    <source>
        <dbReference type="ARBA" id="ARBA00022737"/>
    </source>
</evidence>
<proteinExistence type="predicted"/>
<dbReference type="PANTHER" id="PTHR46388">
    <property type="entry name" value="NHL REPEAT-CONTAINING PROTEIN 2"/>
    <property type="match status" value="1"/>
</dbReference>
<dbReference type="PANTHER" id="PTHR46388:SF3">
    <property type="entry name" value="DUF1618 DOMAIN-CONTAINING PROTEIN"/>
    <property type="match status" value="1"/>
</dbReference>
<dbReference type="EMBL" id="JAVYJV010000019">
    <property type="protein sequence ID" value="KAK4344674.1"/>
    <property type="molecule type" value="Genomic_DNA"/>
</dbReference>
<dbReference type="FunFam" id="2.120.10.30:FF:000108">
    <property type="entry name" value="NHL domain-containing protein"/>
    <property type="match status" value="1"/>
</dbReference>
<evidence type="ECO:0000313" key="2">
    <source>
        <dbReference type="EMBL" id="KAK4344674.1"/>
    </source>
</evidence>
<reference evidence="2" key="1">
    <citation type="submission" date="2023-12" db="EMBL/GenBank/DDBJ databases">
        <title>Genome assembly of Anisodus tanguticus.</title>
        <authorList>
            <person name="Wang Y.-J."/>
        </authorList>
    </citation>
    <scope>NUCLEOTIDE SEQUENCE</scope>
    <source>
        <strain evidence="2">KB-2021</strain>
        <tissue evidence="2">Leaf</tissue>
    </source>
</reference>
<organism evidence="2 3">
    <name type="scientific">Anisodus tanguticus</name>
    <dbReference type="NCBI Taxonomy" id="243964"/>
    <lineage>
        <taxon>Eukaryota</taxon>
        <taxon>Viridiplantae</taxon>
        <taxon>Streptophyta</taxon>
        <taxon>Embryophyta</taxon>
        <taxon>Tracheophyta</taxon>
        <taxon>Spermatophyta</taxon>
        <taxon>Magnoliopsida</taxon>
        <taxon>eudicotyledons</taxon>
        <taxon>Gunneridae</taxon>
        <taxon>Pentapetalae</taxon>
        <taxon>asterids</taxon>
        <taxon>lamiids</taxon>
        <taxon>Solanales</taxon>
        <taxon>Solanaceae</taxon>
        <taxon>Solanoideae</taxon>
        <taxon>Hyoscyameae</taxon>
        <taxon>Anisodus</taxon>
    </lineage>
</organism>